<comment type="cofactor">
    <cofactor evidence="1">
        <name>[4Fe-4S] cluster</name>
        <dbReference type="ChEBI" id="CHEBI:49883"/>
    </cofactor>
</comment>
<dbReference type="Pfam" id="PF04879">
    <property type="entry name" value="Molybdop_Fe4S4"/>
    <property type="match status" value="1"/>
</dbReference>
<dbReference type="SUPFAM" id="SSF50692">
    <property type="entry name" value="ADC-like"/>
    <property type="match status" value="1"/>
</dbReference>
<dbReference type="PROSITE" id="PS51669">
    <property type="entry name" value="4FE4S_MOW_BIS_MGD"/>
    <property type="match status" value="1"/>
</dbReference>
<organism evidence="10 11">
    <name type="scientific">Lutimonas vermicola</name>
    <dbReference type="NCBI Taxonomy" id="414288"/>
    <lineage>
        <taxon>Bacteria</taxon>
        <taxon>Pseudomonadati</taxon>
        <taxon>Bacteroidota</taxon>
        <taxon>Flavobacteriia</taxon>
        <taxon>Flavobacteriales</taxon>
        <taxon>Flavobacteriaceae</taxon>
        <taxon>Lutimonas</taxon>
    </lineage>
</organism>
<dbReference type="RefSeq" id="WP_342161130.1">
    <property type="nucleotide sequence ID" value="NZ_JBCDNA010000003.1"/>
</dbReference>
<dbReference type="Gene3D" id="3.30.2070.10">
    <property type="entry name" value="Formate dehydrogenase/DMSO reductase"/>
    <property type="match status" value="1"/>
</dbReference>
<reference evidence="10 11" key="1">
    <citation type="submission" date="2024-04" db="EMBL/GenBank/DDBJ databases">
        <title>whole genome sequencing of Lutimonas vermicola strain IMCC1616.</title>
        <authorList>
            <person name="Bae S.S."/>
        </authorList>
    </citation>
    <scope>NUCLEOTIDE SEQUENCE [LARGE SCALE GENOMIC DNA]</scope>
    <source>
        <strain evidence="10 11">IMCC1616</strain>
    </source>
</reference>
<dbReference type="Pfam" id="PF00384">
    <property type="entry name" value="Molybdopterin"/>
    <property type="match status" value="1"/>
</dbReference>
<evidence type="ECO:0000256" key="2">
    <source>
        <dbReference type="ARBA" id="ARBA00004196"/>
    </source>
</evidence>
<evidence type="ECO:0000256" key="7">
    <source>
        <dbReference type="ARBA" id="ARBA00023004"/>
    </source>
</evidence>
<dbReference type="InterPro" id="IPR006963">
    <property type="entry name" value="Mopterin_OxRdtase_4Fe-4S_dom"/>
</dbReference>
<evidence type="ECO:0000313" key="10">
    <source>
        <dbReference type="EMBL" id="MEL4456966.1"/>
    </source>
</evidence>
<protein>
    <submittedName>
        <fullName evidence="10">Molybdopterin-dependent oxidoreductase</fullName>
    </submittedName>
</protein>
<dbReference type="Gene3D" id="2.20.25.90">
    <property type="entry name" value="ADC-like domains"/>
    <property type="match status" value="1"/>
</dbReference>
<name>A0ABU9L3D6_9FLAO</name>
<evidence type="ECO:0000256" key="8">
    <source>
        <dbReference type="ARBA" id="ARBA00023014"/>
    </source>
</evidence>
<dbReference type="InterPro" id="IPR006657">
    <property type="entry name" value="MoPterin_dinucl-bd_dom"/>
</dbReference>
<evidence type="ECO:0000259" key="9">
    <source>
        <dbReference type="PROSITE" id="PS51669"/>
    </source>
</evidence>
<keyword evidence="8" id="KW-0411">Iron-sulfur</keyword>
<dbReference type="Gene3D" id="2.40.40.20">
    <property type="match status" value="1"/>
</dbReference>
<dbReference type="Gene3D" id="3.40.228.10">
    <property type="entry name" value="Dimethylsulfoxide Reductase, domain 2"/>
    <property type="match status" value="1"/>
</dbReference>
<comment type="caution">
    <text evidence="10">The sequence shown here is derived from an EMBL/GenBank/DDBJ whole genome shotgun (WGS) entry which is preliminary data.</text>
</comment>
<dbReference type="Proteomes" id="UP001474120">
    <property type="component" value="Unassembled WGS sequence"/>
</dbReference>
<dbReference type="SMART" id="SM00926">
    <property type="entry name" value="Molybdop_Fe4S4"/>
    <property type="match status" value="1"/>
</dbReference>
<comment type="similarity">
    <text evidence="3">Belongs to the prokaryotic molybdopterin-containing oxidoreductase family.</text>
</comment>
<keyword evidence="7" id="KW-0408">Iron</keyword>
<keyword evidence="4" id="KW-0004">4Fe-4S</keyword>
<keyword evidence="6" id="KW-0560">Oxidoreductase</keyword>
<dbReference type="SUPFAM" id="SSF53706">
    <property type="entry name" value="Formate dehydrogenase/DMSO reductase, domains 1-3"/>
    <property type="match status" value="1"/>
</dbReference>
<dbReference type="Pfam" id="PF01568">
    <property type="entry name" value="Molydop_binding"/>
    <property type="match status" value="1"/>
</dbReference>
<accession>A0ABU9L3D6</accession>
<keyword evidence="11" id="KW-1185">Reference proteome</keyword>
<dbReference type="InterPro" id="IPR009010">
    <property type="entry name" value="Asp_de-COase-like_dom_sf"/>
</dbReference>
<dbReference type="EMBL" id="JBCDNA010000003">
    <property type="protein sequence ID" value="MEL4456966.1"/>
    <property type="molecule type" value="Genomic_DNA"/>
</dbReference>
<proteinExistence type="inferred from homology"/>
<dbReference type="PANTHER" id="PTHR43598:SF1">
    <property type="entry name" value="FORMATE DEHYDROGENASE-O MAJOR SUBUNIT"/>
    <property type="match status" value="1"/>
</dbReference>
<evidence type="ECO:0000256" key="1">
    <source>
        <dbReference type="ARBA" id="ARBA00001966"/>
    </source>
</evidence>
<gene>
    <name evidence="10" type="ORF">AABB81_13740</name>
</gene>
<evidence type="ECO:0000313" key="11">
    <source>
        <dbReference type="Proteomes" id="UP001474120"/>
    </source>
</evidence>
<feature type="domain" description="4Fe-4S Mo/W bis-MGD-type" evidence="9">
    <location>
        <begin position="74"/>
        <end position="132"/>
    </location>
</feature>
<evidence type="ECO:0000256" key="4">
    <source>
        <dbReference type="ARBA" id="ARBA00022485"/>
    </source>
</evidence>
<evidence type="ECO:0000256" key="3">
    <source>
        <dbReference type="ARBA" id="ARBA00010312"/>
    </source>
</evidence>
<dbReference type="Gene3D" id="3.40.50.740">
    <property type="match status" value="1"/>
</dbReference>
<evidence type="ECO:0000256" key="6">
    <source>
        <dbReference type="ARBA" id="ARBA00023002"/>
    </source>
</evidence>
<dbReference type="PANTHER" id="PTHR43598">
    <property type="entry name" value="TUNGSTEN-CONTAINING FORMYLMETHANOFURAN DEHYDROGENASE 2 SUBUNIT B"/>
    <property type="match status" value="1"/>
</dbReference>
<evidence type="ECO:0000256" key="5">
    <source>
        <dbReference type="ARBA" id="ARBA00022723"/>
    </source>
</evidence>
<comment type="subcellular location">
    <subcellularLocation>
        <location evidence="2">Cell envelope</location>
    </subcellularLocation>
</comment>
<dbReference type="InterPro" id="IPR006656">
    <property type="entry name" value="Mopterin_OxRdtase"/>
</dbReference>
<keyword evidence="5" id="KW-0479">Metal-binding</keyword>
<sequence>MGYKKASFIENLAEKIGLIPDLHKEGYQEFDSDMRHFSDEKVAEMYENFPPPEKWNDWIEFDPKSWPKKKKTNYQIVPTTCFNCESACGLTAFIDKSSGEIKKFEGNPYHPGSRGRNCAKGPATINQVTDPDRILFPLKRKGKRGDGEWERISWDEALDTIADRIRKALKEDRHNEIAYHVGRPGHEGFMNWVLPSWGIDGHNSHTNICSSGARFGYNIWYGYDRPSPDHAEAKFILLISAHLESGHYFNPHAQRIIEGKMKGAKLATMDPRLSNTASMSDYWMPSYPGTEAAVLLAMALIILEENLYNRPYLENWTNWQEYLEAKHPDKEITFENYIEAMKEEYKEFTPEFAEKESGVKAEMIREIAVKIGEAGERFASHNWRSAGASNLGGWAVARCLHFLTVLTGAVGAKGGTSPNSWNKFKPEVPNPPKPQKKWNELHFPKEYPLAFFEMSQLLPHFLKEGRGKMDVYFSRVFNPVWTYPDGFTWMEMFMDETKFGLHAALTPIWSETAFFADLVLPMGLAPERHDINSYATHGGTWVAFRQPVLREAARRNGTPVQYTYEANPGEVWEEDEFWIELSWRIDPDGSMGIRKHFESPKRPGEKITIEEYYQYIFERIQGLPEAAKKEGLSEFEYMSKYGAFEIEKGESYKKNENLLSKEQLKGSVVDKKNGVIRKNGKDIGVMINGEAMVGFPTPSRKNEFYSQTMVDWNWPEYSTPTYIKSHIHNDVLDKSKGEYVLVPTFRLPTLIHSRSGNAKWLVEISNRNPIWMHPEDAAKWNFKTGDLVKMNTDIGYFIDKVWVTQSMKPGVVACSHHIGRWRREQDSDGNRWATNTVDIENTATGQWKMSTKRGIKPFESSDSDSKRIFWKDGGVHQNITHAVHPDPISGMHTWHQRVRIEKPGPDDNYGDIFVDTNKSHEVYKEWLAMARPAPGPDGLRRPLWFKRAFKPDESTYYIKDDKNNPEK</sequence>